<feature type="domain" description="PI3K-RBD" evidence="3">
    <location>
        <begin position="195"/>
        <end position="285"/>
    </location>
</feature>
<organism evidence="5">
    <name type="scientific">Cacopsylla melanoneura</name>
    <dbReference type="NCBI Taxonomy" id="428564"/>
    <lineage>
        <taxon>Eukaryota</taxon>
        <taxon>Metazoa</taxon>
        <taxon>Ecdysozoa</taxon>
        <taxon>Arthropoda</taxon>
        <taxon>Hexapoda</taxon>
        <taxon>Insecta</taxon>
        <taxon>Pterygota</taxon>
        <taxon>Neoptera</taxon>
        <taxon>Paraneoptera</taxon>
        <taxon>Hemiptera</taxon>
        <taxon>Sternorrhyncha</taxon>
        <taxon>Psylloidea</taxon>
        <taxon>Psyllidae</taxon>
        <taxon>Psyllinae</taxon>
        <taxon>Cacopsylla</taxon>
    </lineage>
</organism>
<feature type="domain" description="PI3K-ABD" evidence="2">
    <location>
        <begin position="22"/>
        <end position="111"/>
    </location>
</feature>
<feature type="domain" description="C2 PI3K-type" evidence="4">
    <location>
        <begin position="329"/>
        <end position="435"/>
    </location>
</feature>
<dbReference type="PROSITE" id="PS51544">
    <property type="entry name" value="PI3K_ABD"/>
    <property type="match status" value="1"/>
</dbReference>
<keyword evidence="5" id="KW-0418">Kinase</keyword>
<protein>
    <submittedName>
        <fullName evidence="5">Phosphatidylinositol 4,5-bisphosphate 3-kinase catalytic subunit delta isoform</fullName>
    </submittedName>
</protein>
<dbReference type="InterPro" id="IPR035892">
    <property type="entry name" value="C2_domain_sf"/>
</dbReference>
<dbReference type="EMBL" id="HBUF01191173">
    <property type="protein sequence ID" value="CAG6658423.1"/>
    <property type="molecule type" value="Transcribed_RNA"/>
</dbReference>
<name>A0A8D8WFK1_9HEMI</name>
<dbReference type="InterPro" id="IPR000341">
    <property type="entry name" value="PI3K_Ras-bd_dom"/>
</dbReference>
<evidence type="ECO:0000259" key="3">
    <source>
        <dbReference type="PROSITE" id="PS51546"/>
    </source>
</evidence>
<dbReference type="Pfam" id="PF02192">
    <property type="entry name" value="PI3K_p85B"/>
    <property type="match status" value="1"/>
</dbReference>
<proteinExistence type="inferred from homology"/>
<sequence>MVHRIASPECNFDYWNAKSVETRAVVELNCLMPNGVFIILEAPRNATLSEIKEDLWDEAAKYPLHGMLKDVSCYVFSLINNMAEHEEIHDENKRICDVKPFYRILKIVERQGDKADIILNSQISHLIGKGLHEFDQLRSSEVNVYRSNMKQLTNEAARERHTKPWLDKLCYQFPPRICPPSLSITREETNGRLREGQFMVVIKFETAENTFTLPVSTETTPTELLRMILNKKAITLHTSGEQTSDYVLKVCGQEEYLVGELPLLQFCYIQECLSRERTPVLVTVSVESVPLHDEKIYDNPDDLETRSTRSSFSTLTLRKKGRYTSSWNIRERFQFHVGKVSRINCDTTRPVEVGVQVGIFHGGTPLCECLKTSEKPVLNGEVEFEEDLVFNIELCNVPRMARVCLVIYEVKASKTVRTKRLKDQKQALRQHHCVS</sequence>
<evidence type="ECO:0000256" key="1">
    <source>
        <dbReference type="PROSITE-ProRule" id="PRU00880"/>
    </source>
</evidence>
<dbReference type="AlphaFoldDB" id="A0A8D8WFK1"/>
<dbReference type="SMART" id="SM00144">
    <property type="entry name" value="PI3K_rbd"/>
    <property type="match status" value="1"/>
</dbReference>
<evidence type="ECO:0000259" key="2">
    <source>
        <dbReference type="PROSITE" id="PS51544"/>
    </source>
</evidence>
<dbReference type="SMART" id="SM00143">
    <property type="entry name" value="PI3K_p85B"/>
    <property type="match status" value="1"/>
</dbReference>
<dbReference type="SMART" id="SM00142">
    <property type="entry name" value="PI3K_C2"/>
    <property type="match status" value="1"/>
</dbReference>
<dbReference type="PROSITE" id="PS51546">
    <property type="entry name" value="PI3K_RBD"/>
    <property type="match status" value="1"/>
</dbReference>
<dbReference type="EMBL" id="HBUF01191169">
    <property type="protein sequence ID" value="CAG6658416.1"/>
    <property type="molecule type" value="Transcribed_RNA"/>
</dbReference>
<comment type="similarity">
    <text evidence="1">Belongs to the PI3/PI4-kinase family.</text>
</comment>
<dbReference type="Gene3D" id="3.10.20.770">
    <property type="match status" value="1"/>
</dbReference>
<dbReference type="InterPro" id="IPR003113">
    <property type="entry name" value="PI3K_ABD"/>
</dbReference>
<dbReference type="FunFam" id="3.10.20.770:FF:000005">
    <property type="entry name" value="Phosphatidylinositol 4,5-bisphosphate 3-kinase catalytic subunit"/>
    <property type="match status" value="1"/>
</dbReference>
<reference evidence="5" key="1">
    <citation type="submission" date="2021-05" db="EMBL/GenBank/DDBJ databases">
        <authorList>
            <person name="Alioto T."/>
            <person name="Alioto T."/>
            <person name="Gomez Garrido J."/>
        </authorList>
    </citation>
    <scope>NUCLEOTIDE SEQUENCE</scope>
</reference>
<evidence type="ECO:0000313" key="5">
    <source>
        <dbReference type="EMBL" id="CAG6658423.1"/>
    </source>
</evidence>
<dbReference type="Gene3D" id="2.60.40.150">
    <property type="entry name" value="C2 domain"/>
    <property type="match status" value="1"/>
</dbReference>
<keyword evidence="5" id="KW-0808">Transferase</keyword>
<dbReference type="Pfam" id="PF00794">
    <property type="entry name" value="PI3K_rbd"/>
    <property type="match status" value="1"/>
</dbReference>
<evidence type="ECO:0000259" key="4">
    <source>
        <dbReference type="PROSITE" id="PS51547"/>
    </source>
</evidence>
<dbReference type="Pfam" id="PF00792">
    <property type="entry name" value="PI3K_C2"/>
    <property type="match status" value="1"/>
</dbReference>
<dbReference type="InterPro" id="IPR002420">
    <property type="entry name" value="PI3K-type_C2_dom"/>
</dbReference>
<dbReference type="InterPro" id="IPR029071">
    <property type="entry name" value="Ubiquitin-like_domsf"/>
</dbReference>
<dbReference type="SUPFAM" id="SSF54236">
    <property type="entry name" value="Ubiquitin-like"/>
    <property type="match status" value="1"/>
</dbReference>
<dbReference type="SUPFAM" id="SSF49562">
    <property type="entry name" value="C2 domain (Calcium/lipid-binding domain, CaLB)"/>
    <property type="match status" value="1"/>
</dbReference>
<accession>A0A8D8WFK1</accession>
<dbReference type="PROSITE" id="PS51547">
    <property type="entry name" value="C2_PI3K"/>
    <property type="match status" value="1"/>
</dbReference>
<dbReference type="GO" id="GO:0016301">
    <property type="term" value="F:kinase activity"/>
    <property type="evidence" value="ECO:0007669"/>
    <property type="project" value="UniProtKB-KW"/>
</dbReference>